<organism evidence="2 3">
    <name type="scientific">Modicella reniformis</name>
    <dbReference type="NCBI Taxonomy" id="1440133"/>
    <lineage>
        <taxon>Eukaryota</taxon>
        <taxon>Fungi</taxon>
        <taxon>Fungi incertae sedis</taxon>
        <taxon>Mucoromycota</taxon>
        <taxon>Mortierellomycotina</taxon>
        <taxon>Mortierellomycetes</taxon>
        <taxon>Mortierellales</taxon>
        <taxon>Mortierellaceae</taxon>
        <taxon>Modicella</taxon>
    </lineage>
</organism>
<dbReference type="InterPro" id="IPR036852">
    <property type="entry name" value="Peptidase_S8/S53_dom_sf"/>
</dbReference>
<gene>
    <name evidence="2" type="ORF">BGZ65_000766</name>
</gene>
<comment type="caution">
    <text evidence="2">The sequence shown here is derived from an EMBL/GenBank/DDBJ whole genome shotgun (WGS) entry which is preliminary data.</text>
</comment>
<dbReference type="AlphaFoldDB" id="A0A9P6IPV6"/>
<dbReference type="OrthoDB" id="2369753at2759"/>
<reference evidence="2" key="1">
    <citation type="journal article" date="2020" name="Fungal Divers.">
        <title>Resolving the Mortierellaceae phylogeny through synthesis of multi-gene phylogenetics and phylogenomics.</title>
        <authorList>
            <person name="Vandepol N."/>
            <person name="Liber J."/>
            <person name="Desiro A."/>
            <person name="Na H."/>
            <person name="Kennedy M."/>
            <person name="Barry K."/>
            <person name="Grigoriev I.V."/>
            <person name="Miller A.N."/>
            <person name="O'Donnell K."/>
            <person name="Stajich J.E."/>
            <person name="Bonito G."/>
        </authorList>
    </citation>
    <scope>NUCLEOTIDE SEQUENCE</scope>
    <source>
        <strain evidence="2">MES-2147</strain>
    </source>
</reference>
<feature type="non-terminal residue" evidence="2">
    <location>
        <position position="188"/>
    </location>
</feature>
<protein>
    <recommendedName>
        <fullName evidence="1">PA domain-containing protein</fullName>
    </recommendedName>
</protein>
<feature type="domain" description="PA" evidence="1">
    <location>
        <begin position="67"/>
        <end position="141"/>
    </location>
</feature>
<dbReference type="GO" id="GO:0006508">
    <property type="term" value="P:proteolysis"/>
    <property type="evidence" value="ECO:0007669"/>
    <property type="project" value="InterPro"/>
</dbReference>
<dbReference type="EMBL" id="JAAAHW010009076">
    <property type="protein sequence ID" value="KAF9943555.1"/>
    <property type="molecule type" value="Genomic_DNA"/>
</dbReference>
<name>A0A9P6IPV6_9FUNG</name>
<dbReference type="GO" id="GO:0004252">
    <property type="term" value="F:serine-type endopeptidase activity"/>
    <property type="evidence" value="ECO:0007669"/>
    <property type="project" value="InterPro"/>
</dbReference>
<keyword evidence="3" id="KW-1185">Reference proteome</keyword>
<evidence type="ECO:0000313" key="2">
    <source>
        <dbReference type="EMBL" id="KAF9943555.1"/>
    </source>
</evidence>
<dbReference type="Proteomes" id="UP000749646">
    <property type="component" value="Unassembled WGS sequence"/>
</dbReference>
<evidence type="ECO:0000313" key="3">
    <source>
        <dbReference type="Proteomes" id="UP000749646"/>
    </source>
</evidence>
<dbReference type="SUPFAM" id="SSF52025">
    <property type="entry name" value="PA domain"/>
    <property type="match status" value="1"/>
</dbReference>
<dbReference type="InterPro" id="IPR046450">
    <property type="entry name" value="PA_dom_sf"/>
</dbReference>
<sequence length="188" mass="20045">MVSDTSLGDNSTSVASFDNIYGHYFSYRYGDISHPYTVAKNYSRSIIDLPNSATLSPLLDTNSKLLDGCESSDYEGINVTGKVVLTIGKFDRCGSSVRGVNAKNAGAAAMLIQTVPFGMQALAGIDGFPMAAIENKAGDDLLEAYKKNPNNTFTWNKNETNFLVEGGGAPSGFSSYGLDGDLRSKPDI</sequence>
<dbReference type="CDD" id="cd02120">
    <property type="entry name" value="PA_subtilisin_like"/>
    <property type="match status" value="1"/>
</dbReference>
<dbReference type="Pfam" id="PF02225">
    <property type="entry name" value="PA"/>
    <property type="match status" value="1"/>
</dbReference>
<evidence type="ECO:0000259" key="1">
    <source>
        <dbReference type="Pfam" id="PF02225"/>
    </source>
</evidence>
<dbReference type="Gene3D" id="3.40.50.200">
    <property type="entry name" value="Peptidase S8/S53 domain"/>
    <property type="match status" value="1"/>
</dbReference>
<dbReference type="InterPro" id="IPR003137">
    <property type="entry name" value="PA_domain"/>
</dbReference>
<dbReference type="Gene3D" id="3.50.30.30">
    <property type="match status" value="1"/>
</dbReference>
<accession>A0A9P6IPV6</accession>
<proteinExistence type="predicted"/>